<comment type="caution">
    <text evidence="2">The sequence shown here is derived from an EMBL/GenBank/DDBJ whole genome shotgun (WGS) entry which is preliminary data.</text>
</comment>
<dbReference type="Proteomes" id="UP001311232">
    <property type="component" value="Unassembled WGS sequence"/>
</dbReference>
<dbReference type="EMBL" id="JAHHUM010000301">
    <property type="protein sequence ID" value="KAK5621516.1"/>
    <property type="molecule type" value="Genomic_DNA"/>
</dbReference>
<evidence type="ECO:0000256" key="1">
    <source>
        <dbReference type="SAM" id="MobiDB-lite"/>
    </source>
</evidence>
<evidence type="ECO:0000313" key="3">
    <source>
        <dbReference type="Proteomes" id="UP001311232"/>
    </source>
</evidence>
<dbReference type="AlphaFoldDB" id="A0AAV9SJN8"/>
<accession>A0AAV9SJN8</accession>
<organism evidence="2 3">
    <name type="scientific">Crenichthys baileyi</name>
    <name type="common">White River springfish</name>
    <dbReference type="NCBI Taxonomy" id="28760"/>
    <lineage>
        <taxon>Eukaryota</taxon>
        <taxon>Metazoa</taxon>
        <taxon>Chordata</taxon>
        <taxon>Craniata</taxon>
        <taxon>Vertebrata</taxon>
        <taxon>Euteleostomi</taxon>
        <taxon>Actinopterygii</taxon>
        <taxon>Neopterygii</taxon>
        <taxon>Teleostei</taxon>
        <taxon>Neoteleostei</taxon>
        <taxon>Acanthomorphata</taxon>
        <taxon>Ovalentaria</taxon>
        <taxon>Atherinomorphae</taxon>
        <taxon>Cyprinodontiformes</taxon>
        <taxon>Goodeidae</taxon>
        <taxon>Crenichthys</taxon>
    </lineage>
</organism>
<protein>
    <submittedName>
        <fullName evidence="2">Uncharacterized protein</fullName>
    </submittedName>
</protein>
<sequence length="100" mass="10891">MAFPHYHGSNFRERFHLSSGSCCLVPASPKPRSFEPPSEIPWFSFQLTATCFGFLPNACNESCSPSTKLTHPSARGAPPSSWTPAGAVTRPTEPHFTLPT</sequence>
<name>A0AAV9SJN8_9TELE</name>
<proteinExistence type="predicted"/>
<gene>
    <name evidence="2" type="ORF">CRENBAI_002846</name>
</gene>
<feature type="region of interest" description="Disordered" evidence="1">
    <location>
        <begin position="64"/>
        <end position="100"/>
    </location>
</feature>
<evidence type="ECO:0000313" key="2">
    <source>
        <dbReference type="EMBL" id="KAK5621516.1"/>
    </source>
</evidence>
<reference evidence="2 3" key="1">
    <citation type="submission" date="2021-06" db="EMBL/GenBank/DDBJ databases">
        <authorList>
            <person name="Palmer J.M."/>
        </authorList>
    </citation>
    <scope>NUCLEOTIDE SEQUENCE [LARGE SCALE GENOMIC DNA]</scope>
    <source>
        <strain evidence="2 3">MEX-2019</strain>
        <tissue evidence="2">Muscle</tissue>
    </source>
</reference>
<keyword evidence="3" id="KW-1185">Reference proteome</keyword>